<sequence>MDTKELLQQTEALSQQDPAFYTHGYSTHIMTVRSGGYSTDIYCDGEMRIHVWDSAEAMRNGEPKTSVWRYTSDLIEAGIDTDKKLADLFDEGRIDWVHNSWFDLYDAKTGEHLDAVSHDLADAHFMAWSRHDWDTVA</sequence>
<reference evidence="1" key="1">
    <citation type="submission" date="2020-05" db="EMBL/GenBank/DDBJ databases">
        <authorList>
            <person name="Chiriac C."/>
            <person name="Salcher M."/>
            <person name="Ghai R."/>
            <person name="Kavagutti S V."/>
        </authorList>
    </citation>
    <scope>NUCLEOTIDE SEQUENCE</scope>
</reference>
<proteinExistence type="predicted"/>
<dbReference type="EMBL" id="LR798301">
    <property type="protein sequence ID" value="CAB5222325.1"/>
    <property type="molecule type" value="Genomic_DNA"/>
</dbReference>
<name>A0A6J7WZJ1_9CAUD</name>
<organism evidence="1">
    <name type="scientific">uncultured Caudovirales phage</name>
    <dbReference type="NCBI Taxonomy" id="2100421"/>
    <lineage>
        <taxon>Viruses</taxon>
        <taxon>Duplodnaviria</taxon>
        <taxon>Heunggongvirae</taxon>
        <taxon>Uroviricota</taxon>
        <taxon>Caudoviricetes</taxon>
        <taxon>Peduoviridae</taxon>
        <taxon>Maltschvirus</taxon>
        <taxon>Maltschvirus maltsch</taxon>
    </lineage>
</organism>
<gene>
    <name evidence="1" type="ORF">UFOVP361_125</name>
</gene>
<evidence type="ECO:0000313" key="1">
    <source>
        <dbReference type="EMBL" id="CAB5222325.1"/>
    </source>
</evidence>
<protein>
    <submittedName>
        <fullName evidence="1">Uncharacterized protein</fullName>
    </submittedName>
</protein>
<accession>A0A6J7WZJ1</accession>